<name>A0A2V0QF70_PSESF</name>
<reference evidence="2 3" key="1">
    <citation type="submission" date="2018-04" db="EMBL/GenBank/DDBJ databases">
        <title>Draft genome sequence of Pseudomonas syringae pv. actinidiae biovar 1 strains isolated from kiwifruit in Kagawa prefecture.</title>
        <authorList>
            <person name="Tabuchi M."/>
            <person name="Saito M."/>
            <person name="Fujiwara S."/>
            <person name="Sasa N."/>
            <person name="Akimitsu K."/>
            <person name="Gomi K."/>
            <person name="Konishi-Sugita S."/>
            <person name="Hamano K."/>
            <person name="Kataoka I."/>
        </authorList>
    </citation>
    <scope>NUCLEOTIDE SEQUENCE [LARGE SCALE GENOMIC DNA]</scope>
    <source>
        <strain evidence="2 3">MAFF212206</strain>
    </source>
</reference>
<evidence type="ECO:0000313" key="2">
    <source>
        <dbReference type="EMBL" id="GBH08975.1"/>
    </source>
</evidence>
<comment type="caution">
    <text evidence="2">The sequence shown here is derived from an EMBL/GenBank/DDBJ whole genome shotgun (WGS) entry which is preliminary data.</text>
</comment>
<gene>
    <name evidence="2" type="ORF">KPSA1_02369</name>
</gene>
<evidence type="ECO:0000256" key="1">
    <source>
        <dbReference type="SAM" id="Phobius"/>
    </source>
</evidence>
<sequence length="100" mass="10850">MPEAGMVTRKMVGFRRCVCFKVRRHGLALAGPHDCGRAEFVTVVFASSVINLFLIMASCRVAGQKRCLGKLHCLSVARSVAAAARCLSVRQLLPLVHGKL</sequence>
<dbReference type="EMBL" id="BGJZ01000108">
    <property type="protein sequence ID" value="GBH08975.1"/>
    <property type="molecule type" value="Genomic_DNA"/>
</dbReference>
<accession>A0A2V0QF70</accession>
<keyword evidence="1" id="KW-0812">Transmembrane</keyword>
<feature type="transmembrane region" description="Helical" evidence="1">
    <location>
        <begin position="40"/>
        <end position="62"/>
    </location>
</feature>
<protein>
    <submittedName>
        <fullName evidence="2">Alanine racemase</fullName>
    </submittedName>
</protein>
<dbReference type="Proteomes" id="UP000247480">
    <property type="component" value="Unassembled WGS sequence"/>
</dbReference>
<proteinExistence type="predicted"/>
<evidence type="ECO:0000313" key="3">
    <source>
        <dbReference type="Proteomes" id="UP000247480"/>
    </source>
</evidence>
<keyword evidence="1" id="KW-1133">Transmembrane helix</keyword>
<keyword evidence="1" id="KW-0472">Membrane</keyword>
<dbReference type="AlphaFoldDB" id="A0A2V0QF70"/>
<organism evidence="2 3">
    <name type="scientific">Pseudomonas syringae pv. actinidiae</name>
    <dbReference type="NCBI Taxonomy" id="103796"/>
    <lineage>
        <taxon>Bacteria</taxon>
        <taxon>Pseudomonadati</taxon>
        <taxon>Pseudomonadota</taxon>
        <taxon>Gammaproteobacteria</taxon>
        <taxon>Pseudomonadales</taxon>
        <taxon>Pseudomonadaceae</taxon>
        <taxon>Pseudomonas</taxon>
        <taxon>Pseudomonas syringae</taxon>
    </lineage>
</organism>